<comment type="subcellular location">
    <subcellularLocation>
        <location evidence="1">Cell membrane</location>
        <topology evidence="1">Multi-pass membrane protein</topology>
    </subcellularLocation>
</comment>
<gene>
    <name evidence="12" type="primary">LPAR4</name>
    <name evidence="12" type="ORF">GWK47_010508</name>
</gene>
<keyword evidence="5 10" id="KW-1133">Transmembrane helix</keyword>
<evidence type="ECO:0000313" key="12">
    <source>
        <dbReference type="EMBL" id="KAG0716049.1"/>
    </source>
</evidence>
<dbReference type="CDD" id="cd00637">
    <property type="entry name" value="7tm_classA_rhodopsin-like"/>
    <property type="match status" value="1"/>
</dbReference>
<keyword evidence="13" id="KW-1185">Reference proteome</keyword>
<evidence type="ECO:0000256" key="8">
    <source>
        <dbReference type="ARBA" id="ARBA00023170"/>
    </source>
</evidence>
<sequence>MDYDDYLNSTEVWEAEEPISISLSWPVIVMSVLQGLATVIGILANAFLIVLFVTPPRLHSVSSILLLQRAIADVFALVPFPFFIYARANRSYKISEAVCKLSSVILHVGVVASHVLLMAFTLDSYQASHPQHYTPLQPLRRKTIRLTSAAAWGLAAAAGVAAGLLSHTVHGYCSSNPLFFSFTMNDIIMQMAISFIIPLVVVWVFVSVALPPRSMRAALVEPSGTGEGGPNRRLMLGLASNFTVLQGIYWLTLLFSNLIHSHVTFIMNPIVFSLVSFMEVLNAILVICLTEELRQKVARWLPPRHSASVPLQDL</sequence>
<evidence type="ECO:0000313" key="13">
    <source>
        <dbReference type="Proteomes" id="UP000770661"/>
    </source>
</evidence>
<feature type="transmembrane region" description="Helical" evidence="10">
    <location>
        <begin position="238"/>
        <end position="259"/>
    </location>
</feature>
<keyword evidence="6" id="KW-0297">G-protein coupled receptor</keyword>
<evidence type="ECO:0000256" key="9">
    <source>
        <dbReference type="ARBA" id="ARBA00023224"/>
    </source>
</evidence>
<feature type="transmembrane region" description="Helical" evidence="10">
    <location>
        <begin position="65"/>
        <end position="84"/>
    </location>
</feature>
<dbReference type="EMBL" id="JACEEZ010019119">
    <property type="protein sequence ID" value="KAG0716049.1"/>
    <property type="molecule type" value="Genomic_DNA"/>
</dbReference>
<dbReference type="GO" id="GO:0043005">
    <property type="term" value="C:neuron projection"/>
    <property type="evidence" value="ECO:0007669"/>
    <property type="project" value="TreeGrafter"/>
</dbReference>
<dbReference type="PANTHER" id="PTHR24229">
    <property type="entry name" value="NEUROPEPTIDES RECEPTOR"/>
    <property type="match status" value="1"/>
</dbReference>
<keyword evidence="7 10" id="KW-0472">Membrane</keyword>
<dbReference type="OrthoDB" id="5987936at2759"/>
<comment type="caution">
    <text evidence="12">The sequence shown here is derived from an EMBL/GenBank/DDBJ whole genome shotgun (WGS) entry which is preliminary data.</text>
</comment>
<reference evidence="12" key="1">
    <citation type="submission" date="2020-07" db="EMBL/GenBank/DDBJ databases">
        <title>The High-quality genome of the commercially important snow crab, Chionoecetes opilio.</title>
        <authorList>
            <person name="Jeong J.-H."/>
            <person name="Ryu S."/>
        </authorList>
    </citation>
    <scope>NUCLEOTIDE SEQUENCE</scope>
    <source>
        <strain evidence="12">MADBK_172401_WGS</strain>
        <tissue evidence="12">Digestive gland</tissue>
    </source>
</reference>
<keyword evidence="4 10" id="KW-0812">Transmembrane</keyword>
<dbReference type="Gene3D" id="1.20.1070.10">
    <property type="entry name" value="Rhodopsin 7-helix transmembrane proteins"/>
    <property type="match status" value="1"/>
</dbReference>
<keyword evidence="3" id="KW-1003">Cell membrane</keyword>
<protein>
    <submittedName>
        <fullName evidence="12">Lysophosphatidic acid receptor 4</fullName>
    </submittedName>
</protein>
<dbReference type="Pfam" id="PF00001">
    <property type="entry name" value="7tm_1"/>
    <property type="match status" value="1"/>
</dbReference>
<dbReference type="PANTHER" id="PTHR24229:SF40">
    <property type="entry name" value="ALLATOSTATIN C RECEPTOR 1-RELATED"/>
    <property type="match status" value="1"/>
</dbReference>
<organism evidence="12 13">
    <name type="scientific">Chionoecetes opilio</name>
    <name type="common">Atlantic snow crab</name>
    <name type="synonym">Cancer opilio</name>
    <dbReference type="NCBI Taxonomy" id="41210"/>
    <lineage>
        <taxon>Eukaryota</taxon>
        <taxon>Metazoa</taxon>
        <taxon>Ecdysozoa</taxon>
        <taxon>Arthropoda</taxon>
        <taxon>Crustacea</taxon>
        <taxon>Multicrustacea</taxon>
        <taxon>Malacostraca</taxon>
        <taxon>Eumalacostraca</taxon>
        <taxon>Eucarida</taxon>
        <taxon>Decapoda</taxon>
        <taxon>Pleocyemata</taxon>
        <taxon>Brachyura</taxon>
        <taxon>Eubrachyura</taxon>
        <taxon>Majoidea</taxon>
        <taxon>Majidae</taxon>
        <taxon>Chionoecetes</taxon>
    </lineage>
</organism>
<evidence type="ECO:0000259" key="11">
    <source>
        <dbReference type="PROSITE" id="PS50262"/>
    </source>
</evidence>
<evidence type="ECO:0000256" key="7">
    <source>
        <dbReference type="ARBA" id="ARBA00023136"/>
    </source>
</evidence>
<name>A0A8J4Y4D6_CHIOP</name>
<dbReference type="GO" id="GO:0005886">
    <property type="term" value="C:plasma membrane"/>
    <property type="evidence" value="ECO:0007669"/>
    <property type="project" value="UniProtKB-SubCell"/>
</dbReference>
<dbReference type="GO" id="GO:0004930">
    <property type="term" value="F:G protein-coupled receptor activity"/>
    <property type="evidence" value="ECO:0007669"/>
    <property type="project" value="UniProtKB-KW"/>
</dbReference>
<keyword evidence="8 12" id="KW-0675">Receptor</keyword>
<comment type="similarity">
    <text evidence="2">Belongs to the G-protein coupled receptor 1 family.</text>
</comment>
<proteinExistence type="inferred from homology"/>
<dbReference type="GO" id="GO:0007218">
    <property type="term" value="P:neuropeptide signaling pathway"/>
    <property type="evidence" value="ECO:0007669"/>
    <property type="project" value="TreeGrafter"/>
</dbReference>
<dbReference type="GO" id="GO:0042923">
    <property type="term" value="F:neuropeptide binding"/>
    <property type="evidence" value="ECO:0007669"/>
    <property type="project" value="TreeGrafter"/>
</dbReference>
<evidence type="ECO:0000256" key="1">
    <source>
        <dbReference type="ARBA" id="ARBA00004651"/>
    </source>
</evidence>
<dbReference type="AlphaFoldDB" id="A0A8J4Y4D6"/>
<feature type="transmembrane region" description="Helical" evidence="10">
    <location>
        <begin position="146"/>
        <end position="167"/>
    </location>
</feature>
<dbReference type="PROSITE" id="PS50262">
    <property type="entry name" value="G_PROTEIN_RECEP_F1_2"/>
    <property type="match status" value="1"/>
</dbReference>
<evidence type="ECO:0000256" key="3">
    <source>
        <dbReference type="ARBA" id="ARBA00022475"/>
    </source>
</evidence>
<accession>A0A8J4Y4D6</accession>
<feature type="transmembrane region" description="Helical" evidence="10">
    <location>
        <begin position="27"/>
        <end position="53"/>
    </location>
</feature>
<evidence type="ECO:0000256" key="4">
    <source>
        <dbReference type="ARBA" id="ARBA00022692"/>
    </source>
</evidence>
<feature type="transmembrane region" description="Helical" evidence="10">
    <location>
        <begin position="265"/>
        <end position="289"/>
    </location>
</feature>
<dbReference type="InterPro" id="IPR000276">
    <property type="entry name" value="GPCR_Rhodpsn"/>
</dbReference>
<dbReference type="InterPro" id="IPR017452">
    <property type="entry name" value="GPCR_Rhodpsn_7TM"/>
</dbReference>
<evidence type="ECO:0000256" key="6">
    <source>
        <dbReference type="ARBA" id="ARBA00023040"/>
    </source>
</evidence>
<evidence type="ECO:0000256" key="10">
    <source>
        <dbReference type="SAM" id="Phobius"/>
    </source>
</evidence>
<dbReference type="PRINTS" id="PR00237">
    <property type="entry name" value="GPCRRHODOPSN"/>
</dbReference>
<feature type="transmembrane region" description="Helical" evidence="10">
    <location>
        <begin position="187"/>
        <end position="210"/>
    </location>
</feature>
<evidence type="ECO:0000256" key="5">
    <source>
        <dbReference type="ARBA" id="ARBA00022989"/>
    </source>
</evidence>
<keyword evidence="9" id="KW-0807">Transducer</keyword>
<dbReference type="SUPFAM" id="SSF81321">
    <property type="entry name" value="Family A G protein-coupled receptor-like"/>
    <property type="match status" value="1"/>
</dbReference>
<feature type="domain" description="G-protein coupled receptors family 1 profile" evidence="11">
    <location>
        <begin position="44"/>
        <end position="286"/>
    </location>
</feature>
<evidence type="ECO:0000256" key="2">
    <source>
        <dbReference type="ARBA" id="ARBA00010663"/>
    </source>
</evidence>
<dbReference type="Proteomes" id="UP000770661">
    <property type="component" value="Unassembled WGS sequence"/>
</dbReference>